<dbReference type="EMBL" id="JAVHJS010000007">
    <property type="protein sequence ID" value="KAK2852194.1"/>
    <property type="molecule type" value="Genomic_DNA"/>
</dbReference>
<name>A0AA88SVQ9_TACVA</name>
<evidence type="ECO:0000313" key="1">
    <source>
        <dbReference type="EMBL" id="KAK2852194.1"/>
    </source>
</evidence>
<dbReference type="Proteomes" id="UP001187315">
    <property type="component" value="Unassembled WGS sequence"/>
</dbReference>
<organism evidence="1 2">
    <name type="scientific">Tachysurus vachellii</name>
    <name type="common">Darkbarbel catfish</name>
    <name type="synonym">Pelteobagrus vachellii</name>
    <dbReference type="NCBI Taxonomy" id="175792"/>
    <lineage>
        <taxon>Eukaryota</taxon>
        <taxon>Metazoa</taxon>
        <taxon>Chordata</taxon>
        <taxon>Craniata</taxon>
        <taxon>Vertebrata</taxon>
        <taxon>Euteleostomi</taxon>
        <taxon>Actinopterygii</taxon>
        <taxon>Neopterygii</taxon>
        <taxon>Teleostei</taxon>
        <taxon>Ostariophysi</taxon>
        <taxon>Siluriformes</taxon>
        <taxon>Bagridae</taxon>
        <taxon>Tachysurus</taxon>
    </lineage>
</organism>
<reference evidence="1" key="1">
    <citation type="submission" date="2023-08" db="EMBL/GenBank/DDBJ databases">
        <title>Pelteobagrus vachellii genome.</title>
        <authorList>
            <person name="Liu H."/>
        </authorList>
    </citation>
    <scope>NUCLEOTIDE SEQUENCE</scope>
    <source>
        <strain evidence="1">PRFRI_2022a</strain>
        <tissue evidence="1">Muscle</tissue>
    </source>
</reference>
<keyword evidence="2" id="KW-1185">Reference proteome</keyword>
<dbReference type="AlphaFoldDB" id="A0AA88SVQ9"/>
<proteinExistence type="predicted"/>
<evidence type="ECO:0000313" key="2">
    <source>
        <dbReference type="Proteomes" id="UP001187315"/>
    </source>
</evidence>
<protein>
    <submittedName>
        <fullName evidence="1">Uncharacterized protein</fullName>
    </submittedName>
</protein>
<accession>A0AA88SVQ9</accession>
<sequence>MPESQWATKTEQTTLYHFGEEEAAWRTGVLASYETQPQNALPKLSNEDNIETYLQTFKRVASWKEFLEIHPTGDPIRDKPMPTEPDMPSHPSISKHWITCSTGNRFRHCWKHVLEIEVEKVHPGRNPTTTYFLVHNSLLYQHMEQCCQACNLLVVDEEWRN</sequence>
<gene>
    <name evidence="1" type="ORF">Q7C36_007395</name>
</gene>
<comment type="caution">
    <text evidence="1">The sequence shown here is derived from an EMBL/GenBank/DDBJ whole genome shotgun (WGS) entry which is preliminary data.</text>
</comment>